<organism evidence="2 3">
    <name type="scientific">Olivibacter domesticus</name>
    <name type="common">Pseudosphingobacterium domesticum</name>
    <dbReference type="NCBI Taxonomy" id="407022"/>
    <lineage>
        <taxon>Bacteria</taxon>
        <taxon>Pseudomonadati</taxon>
        <taxon>Bacteroidota</taxon>
        <taxon>Sphingobacteriia</taxon>
        <taxon>Sphingobacteriales</taxon>
        <taxon>Sphingobacteriaceae</taxon>
        <taxon>Olivibacter</taxon>
    </lineage>
</organism>
<dbReference type="InterPro" id="IPR014710">
    <property type="entry name" value="RmlC-like_jellyroll"/>
</dbReference>
<dbReference type="InterPro" id="IPR013096">
    <property type="entry name" value="Cupin_2"/>
</dbReference>
<accession>A0A1H7WQZ2</accession>
<sequence length="163" mass="17524">MELGIEIIKNDDGQTLGVAGGNYRIIASGDKTDNKYAVIEMIVPPGGGPPPHSHPDTHETFYVLEGEVEFQTEQGKSTVGAGGFITIPLGGAIHCFTNTSKSVAKLLCTVMPAGLEKVFELVGAPVGMGEFAPIPELTEDRRELMARIDRQYGQKTYPKGYLD</sequence>
<protein>
    <submittedName>
        <fullName evidence="2">Cupin domain-containing protein</fullName>
    </submittedName>
</protein>
<dbReference type="AlphaFoldDB" id="A0A1H7WQZ2"/>
<evidence type="ECO:0000313" key="2">
    <source>
        <dbReference type="EMBL" id="SEM23873.1"/>
    </source>
</evidence>
<feature type="domain" description="Cupin type-2" evidence="1">
    <location>
        <begin position="40"/>
        <end position="109"/>
    </location>
</feature>
<evidence type="ECO:0000313" key="3">
    <source>
        <dbReference type="Proteomes" id="UP000199421"/>
    </source>
</evidence>
<dbReference type="InterPro" id="IPR011051">
    <property type="entry name" value="RmlC_Cupin_sf"/>
</dbReference>
<dbReference type="OrthoDB" id="9090296at2"/>
<proteinExistence type="predicted"/>
<dbReference type="Proteomes" id="UP000199421">
    <property type="component" value="Unassembled WGS sequence"/>
</dbReference>
<gene>
    <name evidence="2" type="ORF">SAMN05661044_04622</name>
</gene>
<dbReference type="Gene3D" id="2.60.120.10">
    <property type="entry name" value="Jelly Rolls"/>
    <property type="match status" value="1"/>
</dbReference>
<reference evidence="3" key="1">
    <citation type="submission" date="2016-10" db="EMBL/GenBank/DDBJ databases">
        <authorList>
            <person name="Varghese N."/>
            <person name="Submissions S."/>
        </authorList>
    </citation>
    <scope>NUCLEOTIDE SEQUENCE [LARGE SCALE GENOMIC DNA]</scope>
    <source>
        <strain evidence="3">DSM 18733</strain>
    </source>
</reference>
<dbReference type="PANTHER" id="PTHR36440">
    <property type="entry name" value="PUTATIVE (AFU_ORTHOLOGUE AFUA_8G07350)-RELATED"/>
    <property type="match status" value="1"/>
</dbReference>
<dbReference type="SUPFAM" id="SSF51182">
    <property type="entry name" value="RmlC-like cupins"/>
    <property type="match status" value="1"/>
</dbReference>
<dbReference type="Pfam" id="PF07883">
    <property type="entry name" value="Cupin_2"/>
    <property type="match status" value="1"/>
</dbReference>
<name>A0A1H7WQZ2_OLID1</name>
<dbReference type="EMBL" id="FOAF01000009">
    <property type="protein sequence ID" value="SEM23873.1"/>
    <property type="molecule type" value="Genomic_DNA"/>
</dbReference>
<dbReference type="PANTHER" id="PTHR36440:SF1">
    <property type="entry name" value="PUTATIVE (AFU_ORTHOLOGUE AFUA_8G07350)-RELATED"/>
    <property type="match status" value="1"/>
</dbReference>
<evidence type="ECO:0000259" key="1">
    <source>
        <dbReference type="Pfam" id="PF07883"/>
    </source>
</evidence>
<dbReference type="InterPro" id="IPR053146">
    <property type="entry name" value="QDO-like"/>
</dbReference>
<keyword evidence="3" id="KW-1185">Reference proteome</keyword>
<dbReference type="RefSeq" id="WP_093329532.1">
    <property type="nucleotide sequence ID" value="NZ_FOAF01000009.1"/>
</dbReference>